<sequence>MDITHCGGHAYLTLIDSGPSRFAIWRPLKPQSSANVVGQLESVFLERGAPEEILAGNDASFRSRMFEQLAAKWSVKVRFRSAHYPVGNDIAERCHRIVKGIVGRKGCSVAEAIYLYNITPRDGCNVASAPANVLYSYQVRLLSVDRPAQQDPSESPSRAWQLLHVSLTTFAINCYS</sequence>
<dbReference type="WBParaSite" id="TMUE_3000011691.1">
    <property type="protein sequence ID" value="TMUE_3000011691.1"/>
    <property type="gene ID" value="WBGene00301373"/>
</dbReference>
<reference evidence="3" key="1">
    <citation type="submission" date="2019-12" db="UniProtKB">
        <authorList>
            <consortium name="WormBaseParasite"/>
        </authorList>
    </citation>
    <scope>IDENTIFICATION</scope>
</reference>
<evidence type="ECO:0000313" key="3">
    <source>
        <dbReference type="WBParaSite" id="TMUE_3000011691.1"/>
    </source>
</evidence>
<organism evidence="2 3">
    <name type="scientific">Trichuris muris</name>
    <name type="common">Mouse whipworm</name>
    <dbReference type="NCBI Taxonomy" id="70415"/>
    <lineage>
        <taxon>Eukaryota</taxon>
        <taxon>Metazoa</taxon>
        <taxon>Ecdysozoa</taxon>
        <taxon>Nematoda</taxon>
        <taxon>Enoplea</taxon>
        <taxon>Dorylaimia</taxon>
        <taxon>Trichinellida</taxon>
        <taxon>Trichuridae</taxon>
        <taxon>Trichuris</taxon>
    </lineage>
</organism>
<name>A0A5S6QWA3_TRIMR</name>
<dbReference type="PANTHER" id="PTHR37984:SF5">
    <property type="entry name" value="PROTEIN NYNRIN-LIKE"/>
    <property type="match status" value="1"/>
</dbReference>
<dbReference type="Proteomes" id="UP000046395">
    <property type="component" value="Unassembled WGS sequence"/>
</dbReference>
<feature type="domain" description="Integrase catalytic" evidence="1">
    <location>
        <begin position="1"/>
        <end position="164"/>
    </location>
</feature>
<dbReference type="Gene3D" id="3.30.420.10">
    <property type="entry name" value="Ribonuclease H-like superfamily/Ribonuclease H"/>
    <property type="match status" value="1"/>
</dbReference>
<dbReference type="InterPro" id="IPR050951">
    <property type="entry name" value="Retrovirus_Pol_polyprotein"/>
</dbReference>
<protein>
    <submittedName>
        <fullName evidence="3">Integrase catalytic domain-containing protein</fullName>
    </submittedName>
</protein>
<keyword evidence="2" id="KW-1185">Reference proteome</keyword>
<accession>A0A5S6QWA3</accession>
<proteinExistence type="predicted"/>
<dbReference type="GO" id="GO:0003676">
    <property type="term" value="F:nucleic acid binding"/>
    <property type="evidence" value="ECO:0007669"/>
    <property type="project" value="InterPro"/>
</dbReference>
<evidence type="ECO:0000313" key="2">
    <source>
        <dbReference type="Proteomes" id="UP000046395"/>
    </source>
</evidence>
<dbReference type="InterPro" id="IPR036397">
    <property type="entry name" value="RNaseH_sf"/>
</dbReference>
<dbReference type="SUPFAM" id="SSF53098">
    <property type="entry name" value="Ribonuclease H-like"/>
    <property type="match status" value="1"/>
</dbReference>
<dbReference type="AlphaFoldDB" id="A0A5S6QWA3"/>
<dbReference type="GO" id="GO:0015074">
    <property type="term" value="P:DNA integration"/>
    <property type="evidence" value="ECO:0007669"/>
    <property type="project" value="InterPro"/>
</dbReference>
<dbReference type="PANTHER" id="PTHR37984">
    <property type="entry name" value="PROTEIN CBG26694"/>
    <property type="match status" value="1"/>
</dbReference>
<evidence type="ECO:0000259" key="1">
    <source>
        <dbReference type="PROSITE" id="PS50994"/>
    </source>
</evidence>
<dbReference type="PROSITE" id="PS50994">
    <property type="entry name" value="INTEGRASE"/>
    <property type="match status" value="1"/>
</dbReference>
<dbReference type="InterPro" id="IPR001584">
    <property type="entry name" value="Integrase_cat-core"/>
</dbReference>
<dbReference type="InterPro" id="IPR012337">
    <property type="entry name" value="RNaseH-like_sf"/>
</dbReference>
<dbReference type="STRING" id="70415.A0A5S6QWA3"/>